<protein>
    <submittedName>
        <fullName evidence="2">AAA family ATPase</fullName>
    </submittedName>
</protein>
<dbReference type="PANTHER" id="PTHR13696">
    <property type="entry name" value="P-LOOP CONTAINING NUCLEOSIDE TRIPHOSPHATE HYDROLASE"/>
    <property type="match status" value="1"/>
</dbReference>
<dbReference type="CDD" id="cd02042">
    <property type="entry name" value="ParAB_family"/>
    <property type="match status" value="1"/>
</dbReference>
<dbReference type="AlphaFoldDB" id="A0A940SUF3"/>
<dbReference type="SUPFAM" id="SSF52540">
    <property type="entry name" value="P-loop containing nucleoside triphosphate hydrolases"/>
    <property type="match status" value="1"/>
</dbReference>
<sequence length="301" mass="34573">MEIIFVGNYKGGVGKTTSTLLLGRHLAHENKKVLLLDLDSQSSLSELCIKNIDDFHFLEDMDDTKTLNYIYDLEIENIKKGYNLDLSFDYQNLVYPYETNIDFIPTKITYKNSLGLDELCMNMDADIRYFSILAKLIKKVSEDYDYVLIDCPPSSNVITQSAFLVSDYYVIPTIADSVSTNGIIHYIETISKTYKKYCQLHEDAYLYKHYFGDEPKLIGVFYTLIRGQVNYVDIESILSAELQRISSESGDPIYIFESFTNNYVGITRAIANNELDTLPPSKDTYDTIMREMLERMETLGS</sequence>
<dbReference type="InterPro" id="IPR027417">
    <property type="entry name" value="P-loop_NTPase"/>
</dbReference>
<dbReference type="Pfam" id="PF13614">
    <property type="entry name" value="AAA_31"/>
    <property type="match status" value="1"/>
</dbReference>
<dbReference type="Proteomes" id="UP000674938">
    <property type="component" value="Unassembled WGS sequence"/>
</dbReference>
<proteinExistence type="predicted"/>
<organism evidence="2 3">
    <name type="scientific">Vagococcus allomyrinae</name>
    <dbReference type="NCBI Taxonomy" id="2794353"/>
    <lineage>
        <taxon>Bacteria</taxon>
        <taxon>Bacillati</taxon>
        <taxon>Bacillota</taxon>
        <taxon>Bacilli</taxon>
        <taxon>Lactobacillales</taxon>
        <taxon>Enterococcaceae</taxon>
        <taxon>Vagococcus</taxon>
    </lineage>
</organism>
<dbReference type="InterPro" id="IPR050678">
    <property type="entry name" value="DNA_Partitioning_ATPase"/>
</dbReference>
<feature type="domain" description="AAA" evidence="1">
    <location>
        <begin position="1"/>
        <end position="196"/>
    </location>
</feature>
<evidence type="ECO:0000313" key="3">
    <source>
        <dbReference type="Proteomes" id="UP000674938"/>
    </source>
</evidence>
<dbReference type="PANTHER" id="PTHR13696:SF99">
    <property type="entry name" value="COBYRINIC ACID AC-DIAMIDE SYNTHASE"/>
    <property type="match status" value="1"/>
</dbReference>
<keyword evidence="3" id="KW-1185">Reference proteome</keyword>
<evidence type="ECO:0000259" key="1">
    <source>
        <dbReference type="Pfam" id="PF13614"/>
    </source>
</evidence>
<accession>A0A940SUF3</accession>
<gene>
    <name evidence="2" type="ORF">I6N95_24880</name>
</gene>
<dbReference type="EMBL" id="JAEEGA010000024">
    <property type="protein sequence ID" value="MBP1044247.1"/>
    <property type="molecule type" value="Genomic_DNA"/>
</dbReference>
<dbReference type="Gene3D" id="3.40.50.300">
    <property type="entry name" value="P-loop containing nucleotide triphosphate hydrolases"/>
    <property type="match status" value="1"/>
</dbReference>
<evidence type="ECO:0000313" key="2">
    <source>
        <dbReference type="EMBL" id="MBP1044247.1"/>
    </source>
</evidence>
<dbReference type="RefSeq" id="WP_209532573.1">
    <property type="nucleotide sequence ID" value="NZ_JAEEGA010000024.1"/>
</dbReference>
<reference evidence="2" key="1">
    <citation type="submission" date="2020-12" db="EMBL/GenBank/DDBJ databases">
        <title>Vagococcus allomyrinae sp. nov. and Enterococcus lavae sp. nov., isolated from the larvae of Allomyrina dichotoma.</title>
        <authorList>
            <person name="Lee S.D."/>
        </authorList>
    </citation>
    <scope>NUCLEOTIDE SEQUENCE</scope>
    <source>
        <strain evidence="2">BWB3-3</strain>
    </source>
</reference>
<comment type="caution">
    <text evidence="2">The sequence shown here is derived from an EMBL/GenBank/DDBJ whole genome shotgun (WGS) entry which is preliminary data.</text>
</comment>
<name>A0A940SUF3_9ENTE</name>
<dbReference type="InterPro" id="IPR025669">
    <property type="entry name" value="AAA_dom"/>
</dbReference>